<dbReference type="SUPFAM" id="SSF160631">
    <property type="entry name" value="SMI1/KNR4-like"/>
    <property type="match status" value="1"/>
</dbReference>
<comment type="caution">
    <text evidence="1">The sequence shown here is derived from an EMBL/GenBank/DDBJ whole genome shotgun (WGS) entry which is preliminary data.</text>
</comment>
<proteinExistence type="predicted"/>
<organism evidence="1 2">
    <name type="scientific">Streptomyces cacaoi</name>
    <dbReference type="NCBI Taxonomy" id="1898"/>
    <lineage>
        <taxon>Bacteria</taxon>
        <taxon>Bacillati</taxon>
        <taxon>Actinomycetota</taxon>
        <taxon>Actinomycetes</taxon>
        <taxon>Kitasatosporales</taxon>
        <taxon>Streptomycetaceae</taxon>
        <taxon>Streptomyces</taxon>
    </lineage>
</organism>
<dbReference type="InterPro" id="IPR037883">
    <property type="entry name" value="Knr4/Smi1-like_sf"/>
</dbReference>
<evidence type="ECO:0008006" key="3">
    <source>
        <dbReference type="Google" id="ProtNLM"/>
    </source>
</evidence>
<sequence>MTGLDRLLALVPPPASPVGADADWSRTERQLGLALPTDFTRTVRRYGDGVFCDDLYMYSPHHMAEINLGLLAGWSDMREQWPEEVPYPLHPEPGGLVVWGGDSAGGALCWITEGEPDDWETVHWQQRDGEFTPAGCGAPELLARLLERRVAEAAENCEEFDGPWFTPLRERVHVCLRLTEGPLPYAERLRLLRERLAPVQLRGGWANPDGARQDHFAATPSLWEITYETAYGHQIRITYPPAEEERVRTELLAAVGAMGCSVESGLSLDRATEWPEFAGGGSGTGTAAKG</sequence>
<evidence type="ECO:0000313" key="2">
    <source>
        <dbReference type="Proteomes" id="UP000319210"/>
    </source>
</evidence>
<dbReference type="RefSeq" id="WP_158102241.1">
    <property type="nucleotide sequence ID" value="NZ_BJMM01000018.1"/>
</dbReference>
<dbReference type="Proteomes" id="UP000319210">
    <property type="component" value="Unassembled WGS sequence"/>
</dbReference>
<gene>
    <name evidence="1" type="ORF">SCA03_37020</name>
</gene>
<accession>A0A4Y3R0S2</accession>
<dbReference type="Gene3D" id="3.40.1580.10">
    <property type="entry name" value="SMI1/KNR4-like"/>
    <property type="match status" value="1"/>
</dbReference>
<dbReference type="AlphaFoldDB" id="A0A4Y3R0S2"/>
<protein>
    <recommendedName>
        <fullName evidence="3">SMI1/KNR4 family protein</fullName>
    </recommendedName>
</protein>
<keyword evidence="2" id="KW-1185">Reference proteome</keyword>
<dbReference type="Pfam" id="PF14568">
    <property type="entry name" value="SUKH_6"/>
    <property type="match status" value="1"/>
</dbReference>
<dbReference type="EMBL" id="BJMM01000018">
    <property type="protein sequence ID" value="GEB51151.1"/>
    <property type="molecule type" value="Genomic_DNA"/>
</dbReference>
<evidence type="ECO:0000313" key="1">
    <source>
        <dbReference type="EMBL" id="GEB51151.1"/>
    </source>
</evidence>
<reference evidence="1 2" key="1">
    <citation type="submission" date="2019-06" db="EMBL/GenBank/DDBJ databases">
        <title>Whole genome shotgun sequence of Streptomyces cacaoi subsp. cacaoi NBRC 12748.</title>
        <authorList>
            <person name="Hosoyama A."/>
            <person name="Uohara A."/>
            <person name="Ohji S."/>
            <person name="Ichikawa N."/>
        </authorList>
    </citation>
    <scope>NUCLEOTIDE SEQUENCE [LARGE SCALE GENOMIC DNA]</scope>
    <source>
        <strain evidence="1 2">NBRC 12748</strain>
    </source>
</reference>
<name>A0A4Y3R0S2_STRCI</name>